<dbReference type="eggNOG" id="ENOG5033KSE">
    <property type="taxonomic scope" value="Bacteria"/>
</dbReference>
<gene>
    <name evidence="1" type="ORF">C900_04200</name>
</gene>
<dbReference type="OrthoDB" id="6886737at2"/>
<organism evidence="1 2">
    <name type="scientific">Fulvivirga imtechensis AK7</name>
    <dbReference type="NCBI Taxonomy" id="1237149"/>
    <lineage>
        <taxon>Bacteria</taxon>
        <taxon>Pseudomonadati</taxon>
        <taxon>Bacteroidota</taxon>
        <taxon>Cytophagia</taxon>
        <taxon>Cytophagales</taxon>
        <taxon>Fulvivirgaceae</taxon>
        <taxon>Fulvivirga</taxon>
    </lineage>
</organism>
<accession>L8JYV3</accession>
<reference evidence="1 2" key="1">
    <citation type="submission" date="2012-12" db="EMBL/GenBank/DDBJ databases">
        <title>Genome assembly of Fulvivirga imtechensis AK7.</title>
        <authorList>
            <person name="Nupur N."/>
            <person name="Khatri I."/>
            <person name="Kumar R."/>
            <person name="Subramanian S."/>
            <person name="Pinnaka A."/>
        </authorList>
    </citation>
    <scope>NUCLEOTIDE SEQUENCE [LARGE SCALE GENOMIC DNA]</scope>
    <source>
        <strain evidence="1 2">AK7</strain>
    </source>
</reference>
<dbReference type="EMBL" id="AMZN01000006">
    <property type="protein sequence ID" value="ELR73348.1"/>
    <property type="molecule type" value="Genomic_DNA"/>
</dbReference>
<dbReference type="STRING" id="1237149.C900_04200"/>
<name>L8JYV3_9BACT</name>
<dbReference type="NCBIfam" id="TIGR01409">
    <property type="entry name" value="TAT_signal_seq"/>
    <property type="match status" value="1"/>
</dbReference>
<evidence type="ECO:0000313" key="2">
    <source>
        <dbReference type="Proteomes" id="UP000011135"/>
    </source>
</evidence>
<dbReference type="RefSeq" id="WP_009577929.1">
    <property type="nucleotide sequence ID" value="NZ_AMZN01000006.1"/>
</dbReference>
<dbReference type="Proteomes" id="UP000011135">
    <property type="component" value="Unassembled WGS sequence"/>
</dbReference>
<protein>
    <submittedName>
        <fullName evidence="1">Uncharacterized protein</fullName>
    </submittedName>
</protein>
<comment type="caution">
    <text evidence="1">The sequence shown here is derived from an EMBL/GenBank/DDBJ whole genome shotgun (WGS) entry which is preliminary data.</text>
</comment>
<keyword evidence="2" id="KW-1185">Reference proteome</keyword>
<evidence type="ECO:0000313" key="1">
    <source>
        <dbReference type="EMBL" id="ELR73348.1"/>
    </source>
</evidence>
<sequence length="150" mass="17749">MKKISRRKFIKLILLAVAAVLAGTLVIFDFNKIVVQMLKKDLAHLKINPDSFEKFVKEADDKRHWAGKFFDWKKKQFVRFGFIVDSLLPSFPYKYKYVQYRSDIVGDFLLSTDFFMNRMDSNKTINYIGLYNPYARPCSNPFSNLYYPET</sequence>
<dbReference type="InterPro" id="IPR019546">
    <property type="entry name" value="TAT_signal_bac_arc"/>
</dbReference>
<dbReference type="AlphaFoldDB" id="L8JYV3"/>
<proteinExistence type="predicted"/>